<dbReference type="FunFam" id="1.10.287.950:FF:000001">
    <property type="entry name" value="Methyl-accepting chemotaxis sensory transducer"/>
    <property type="match status" value="1"/>
</dbReference>
<evidence type="ECO:0000259" key="12">
    <source>
        <dbReference type="PROSITE" id="PS50111"/>
    </source>
</evidence>
<evidence type="ECO:0000256" key="6">
    <source>
        <dbReference type="ARBA" id="ARBA00022989"/>
    </source>
</evidence>
<evidence type="ECO:0000256" key="1">
    <source>
        <dbReference type="ARBA" id="ARBA00004651"/>
    </source>
</evidence>
<evidence type="ECO:0000256" key="4">
    <source>
        <dbReference type="ARBA" id="ARBA00022500"/>
    </source>
</evidence>
<evidence type="ECO:0000256" key="3">
    <source>
        <dbReference type="ARBA" id="ARBA00022481"/>
    </source>
</evidence>
<dbReference type="GO" id="GO:0004888">
    <property type="term" value="F:transmembrane signaling receptor activity"/>
    <property type="evidence" value="ECO:0007669"/>
    <property type="project" value="InterPro"/>
</dbReference>
<reference evidence="14 15" key="1">
    <citation type="submission" date="2018-06" db="EMBL/GenBank/DDBJ databases">
        <title>Bacteria isolated from soil of Wuhan.</title>
        <authorList>
            <person name="Wei X."/>
            <person name="Chunhua H."/>
        </authorList>
    </citation>
    <scope>NUCLEOTIDE SEQUENCE [LARGE SCALE GENOMIC DNA]</scope>
    <source>
        <strain evidence="15">xwS2</strain>
    </source>
</reference>
<evidence type="ECO:0000256" key="8">
    <source>
        <dbReference type="ARBA" id="ARBA00023224"/>
    </source>
</evidence>
<evidence type="ECO:0000256" key="11">
    <source>
        <dbReference type="SAM" id="Phobius"/>
    </source>
</evidence>
<dbReference type="CDD" id="cd11386">
    <property type="entry name" value="MCP_signal"/>
    <property type="match status" value="1"/>
</dbReference>
<evidence type="ECO:0000256" key="2">
    <source>
        <dbReference type="ARBA" id="ARBA00022475"/>
    </source>
</evidence>
<dbReference type="SMART" id="SM00304">
    <property type="entry name" value="HAMP"/>
    <property type="match status" value="2"/>
</dbReference>
<keyword evidence="4" id="KW-0145">Chemotaxis</keyword>
<protein>
    <submittedName>
        <fullName evidence="14">Chemotaxis protein</fullName>
    </submittedName>
</protein>
<dbReference type="CDD" id="cd12913">
    <property type="entry name" value="PDC1_MCP_like"/>
    <property type="match status" value="1"/>
</dbReference>
<sequence length="629" mass="68393">MTRSFGFGSKLLLATSLLVIASFSAFTLYNDSRLQRALGGTLQSQVQNAAWQAANTVQHWLGGRQALIEQAAQGIVQQGVEQDASKNLALQVIRDSFAYAYLGRADGTFQMSTDDPPPEGYDPRLRPWYQVARDSQGTVVTEPYRDATDSQLMLTIAVPVWQQKQLQGVVAGDLSLGTLVKIINALDFDGIGYAFLVSADGKVLVHPEQDKVMKNLRDLYPQDALSPNADFSEVESAEGTRILTFAPVRGLPTVDWYVGISMDKDKAYAMLSEFRTSALFATLVAVVCIILLLSMLIRVLMRPLHTMRRAMQDIAQGEGDLTKRLTMQARDEFGELAEAFNRFVERIHGSIREVSSATRQLNDVAKLVVDTSNASMVNSAKQANRTSNVAAAINELVAAAQEIARNAADASYQASDARHQAEDGRQVVERTLAAMNELSAKISTSCANIEQLNSKTENIGQILEVIKGISEQTNLLALNAAIEAARAGEAGRGFAVVADEVRGLAQRTRQSAQEIHSMINTLQAGAGEAVATMVESQRYSEQSVEIGNKAGERLANVTRHIVEIDAMNQSVATATEEQTAVVDSLNLDISEITSLNLDGVENLRTTLGACADLERQARRLQQLVGSFRV</sequence>
<evidence type="ECO:0000256" key="9">
    <source>
        <dbReference type="ARBA" id="ARBA00029447"/>
    </source>
</evidence>
<organism evidence="14 15">
    <name type="scientific">Pseudomonas alkylphenolica</name>
    <dbReference type="NCBI Taxonomy" id="237609"/>
    <lineage>
        <taxon>Bacteria</taxon>
        <taxon>Pseudomonadati</taxon>
        <taxon>Pseudomonadota</taxon>
        <taxon>Gammaproteobacteria</taxon>
        <taxon>Pseudomonadales</taxon>
        <taxon>Pseudomonadaceae</taxon>
        <taxon>Pseudomonas</taxon>
    </lineage>
</organism>
<evidence type="ECO:0000313" key="15">
    <source>
        <dbReference type="Proteomes" id="UP000288983"/>
    </source>
</evidence>
<dbReference type="PROSITE" id="PS50111">
    <property type="entry name" value="CHEMOTAXIS_TRANSDUC_2"/>
    <property type="match status" value="1"/>
</dbReference>
<accession>A0A443ZUV3</accession>
<dbReference type="PRINTS" id="PR00260">
    <property type="entry name" value="CHEMTRNSDUCR"/>
</dbReference>
<dbReference type="PANTHER" id="PTHR32089">
    <property type="entry name" value="METHYL-ACCEPTING CHEMOTAXIS PROTEIN MCPB"/>
    <property type="match status" value="1"/>
</dbReference>
<dbReference type="Pfam" id="PF02743">
    <property type="entry name" value="dCache_1"/>
    <property type="match status" value="1"/>
</dbReference>
<dbReference type="PROSITE" id="PS50885">
    <property type="entry name" value="HAMP"/>
    <property type="match status" value="1"/>
</dbReference>
<keyword evidence="6 11" id="KW-1133">Transmembrane helix</keyword>
<evidence type="ECO:0000256" key="10">
    <source>
        <dbReference type="PROSITE-ProRule" id="PRU00284"/>
    </source>
</evidence>
<dbReference type="OrthoDB" id="7021108at2"/>
<comment type="subcellular location">
    <subcellularLocation>
        <location evidence="1">Cell membrane</location>
        <topology evidence="1">Multi-pass membrane protein</topology>
    </subcellularLocation>
</comment>
<dbReference type="CDD" id="cd06225">
    <property type="entry name" value="HAMP"/>
    <property type="match status" value="1"/>
</dbReference>
<evidence type="ECO:0000256" key="5">
    <source>
        <dbReference type="ARBA" id="ARBA00022692"/>
    </source>
</evidence>
<dbReference type="InterPro" id="IPR004089">
    <property type="entry name" value="MCPsignal_dom"/>
</dbReference>
<proteinExistence type="inferred from homology"/>
<gene>
    <name evidence="14" type="ORF">DM813_11035</name>
</gene>
<dbReference type="InterPro" id="IPR003660">
    <property type="entry name" value="HAMP_dom"/>
</dbReference>
<keyword evidence="8 10" id="KW-0807">Transducer</keyword>
<keyword evidence="2" id="KW-1003">Cell membrane</keyword>
<dbReference type="SUPFAM" id="SSF58104">
    <property type="entry name" value="Methyl-accepting chemotaxis protein (MCP) signaling domain"/>
    <property type="match status" value="1"/>
</dbReference>
<evidence type="ECO:0000256" key="7">
    <source>
        <dbReference type="ARBA" id="ARBA00023136"/>
    </source>
</evidence>
<dbReference type="EMBL" id="QJRG01000039">
    <property type="protein sequence ID" value="RWU23679.1"/>
    <property type="molecule type" value="Genomic_DNA"/>
</dbReference>
<dbReference type="Gene3D" id="1.10.287.950">
    <property type="entry name" value="Methyl-accepting chemotaxis protein"/>
    <property type="match status" value="1"/>
</dbReference>
<dbReference type="RefSeq" id="WP_128323409.1">
    <property type="nucleotide sequence ID" value="NZ_QJRG01000039.1"/>
</dbReference>
<dbReference type="Proteomes" id="UP000288983">
    <property type="component" value="Unassembled WGS sequence"/>
</dbReference>
<feature type="domain" description="Methyl-accepting transducer" evidence="12">
    <location>
        <begin position="357"/>
        <end position="593"/>
    </location>
</feature>
<keyword evidence="3" id="KW-0488">Methylation</keyword>
<dbReference type="SUPFAM" id="SSF103190">
    <property type="entry name" value="Sensory domain-like"/>
    <property type="match status" value="1"/>
</dbReference>
<comment type="similarity">
    <text evidence="9">Belongs to the methyl-accepting chemotaxis (MCP) protein family.</text>
</comment>
<dbReference type="SMART" id="SM00283">
    <property type="entry name" value="MA"/>
    <property type="match status" value="1"/>
</dbReference>
<dbReference type="AlphaFoldDB" id="A0A443ZUV3"/>
<keyword evidence="5 11" id="KW-0812">Transmembrane</keyword>
<dbReference type="InterPro" id="IPR029151">
    <property type="entry name" value="Sensor-like_sf"/>
</dbReference>
<feature type="domain" description="HAMP" evidence="13">
    <location>
        <begin position="298"/>
        <end position="352"/>
    </location>
</feature>
<dbReference type="Pfam" id="PF00672">
    <property type="entry name" value="HAMP"/>
    <property type="match status" value="1"/>
</dbReference>
<dbReference type="InterPro" id="IPR033479">
    <property type="entry name" value="dCache_1"/>
</dbReference>
<dbReference type="GO" id="GO:0006935">
    <property type="term" value="P:chemotaxis"/>
    <property type="evidence" value="ECO:0007669"/>
    <property type="project" value="UniProtKB-KW"/>
</dbReference>
<keyword evidence="7 11" id="KW-0472">Membrane</keyword>
<evidence type="ECO:0000259" key="13">
    <source>
        <dbReference type="PROSITE" id="PS50885"/>
    </source>
</evidence>
<dbReference type="Pfam" id="PF00015">
    <property type="entry name" value="MCPsignal"/>
    <property type="match status" value="1"/>
</dbReference>
<evidence type="ECO:0000313" key="14">
    <source>
        <dbReference type="EMBL" id="RWU23679.1"/>
    </source>
</evidence>
<dbReference type="GO" id="GO:0007165">
    <property type="term" value="P:signal transduction"/>
    <property type="evidence" value="ECO:0007669"/>
    <property type="project" value="UniProtKB-KW"/>
</dbReference>
<dbReference type="CDD" id="cd12912">
    <property type="entry name" value="PDC2_MCP_like"/>
    <property type="match status" value="1"/>
</dbReference>
<name>A0A443ZUV3_9PSED</name>
<feature type="transmembrane region" description="Helical" evidence="11">
    <location>
        <begin position="278"/>
        <end position="301"/>
    </location>
</feature>
<dbReference type="InterPro" id="IPR004090">
    <property type="entry name" value="Chemotax_Me-accpt_rcpt"/>
</dbReference>
<dbReference type="PANTHER" id="PTHR32089:SF39">
    <property type="entry name" value="METHYL-ACCEPTING CHEMOTAXIS PROTEIN HLYB"/>
    <property type="match status" value="1"/>
</dbReference>
<dbReference type="Gene3D" id="3.30.450.20">
    <property type="entry name" value="PAS domain"/>
    <property type="match status" value="2"/>
</dbReference>
<comment type="caution">
    <text evidence="14">The sequence shown here is derived from an EMBL/GenBank/DDBJ whole genome shotgun (WGS) entry which is preliminary data.</text>
</comment>
<dbReference type="GO" id="GO:0005886">
    <property type="term" value="C:plasma membrane"/>
    <property type="evidence" value="ECO:0007669"/>
    <property type="project" value="UniProtKB-SubCell"/>
</dbReference>